<comment type="cofactor">
    <cofactor evidence="1">
        <name>FAD</name>
        <dbReference type="ChEBI" id="CHEBI:57692"/>
    </cofactor>
</comment>
<name>A0A1W2DAZ3_9RHOB</name>
<dbReference type="Pfam" id="PF01494">
    <property type="entry name" value="FAD_binding_3"/>
    <property type="match status" value="1"/>
</dbReference>
<keyword evidence="5 7" id="KW-0503">Monooxygenase</keyword>
<keyword evidence="2" id="KW-0285">Flavoprotein</keyword>
<dbReference type="PANTHER" id="PTHR13789">
    <property type="entry name" value="MONOOXYGENASE"/>
    <property type="match status" value="1"/>
</dbReference>
<evidence type="ECO:0000256" key="3">
    <source>
        <dbReference type="ARBA" id="ARBA00022827"/>
    </source>
</evidence>
<dbReference type="GO" id="GO:0071949">
    <property type="term" value="F:FAD binding"/>
    <property type="evidence" value="ECO:0007669"/>
    <property type="project" value="InterPro"/>
</dbReference>
<evidence type="ECO:0000256" key="4">
    <source>
        <dbReference type="ARBA" id="ARBA00023002"/>
    </source>
</evidence>
<sequence>MSKANLKIAVVGAGLGGSTAAALLQRQGFDTTLYEQAPAFGRVGAAIHLGPNLVKVLRILGLEQKFLNTSVAMKNWVSRKWDTGETLLDYEVDGENRFGAHYLQAHRGDFHAAVTGAVDPETVVFNKKLVGYELKDGKPLLTFEDGSTATPDIVIGADGVNSKLRTILAGAPKPVFMKQVAHRSIFPTELLGKLGDQETGLYTKWWGEKGEHRMVNHYFFTPDRKEFFVYTSTPRETWDFEGSSAPADIEGILHAFDGAHPDLVQVVKAMPPERSSMWSQFICEPLEKWTHGPIAMLGDAVHPMPPYLGQGAAMAVEDGAMLARCIGAFPDDIDHAFRVYEANRIARTAKVQYTARNHDIWLRDFADPDWIFGYDAWDGPLEKAVA</sequence>
<dbReference type="STRING" id="1387277.SAMN06295998_11264"/>
<evidence type="ECO:0000256" key="5">
    <source>
        <dbReference type="ARBA" id="ARBA00023033"/>
    </source>
</evidence>
<evidence type="ECO:0000259" key="6">
    <source>
        <dbReference type="Pfam" id="PF01494"/>
    </source>
</evidence>
<accession>A0A1W2DAZ3</accession>
<dbReference type="Proteomes" id="UP000192330">
    <property type="component" value="Unassembled WGS sequence"/>
</dbReference>
<dbReference type="PANTHER" id="PTHR13789:SF318">
    <property type="entry name" value="GERANYLGERANYL DIPHOSPHATE REDUCTASE"/>
    <property type="match status" value="1"/>
</dbReference>
<feature type="domain" description="FAD-binding" evidence="6">
    <location>
        <begin position="7"/>
        <end position="329"/>
    </location>
</feature>
<dbReference type="SUPFAM" id="SSF51905">
    <property type="entry name" value="FAD/NAD(P)-binding domain"/>
    <property type="match status" value="1"/>
</dbReference>
<gene>
    <name evidence="7" type="ORF">SAMN06295998_11264</name>
</gene>
<dbReference type="PRINTS" id="PR00420">
    <property type="entry name" value="RNGMNOXGNASE"/>
</dbReference>
<organism evidence="7 8">
    <name type="scientific">Primorskyibacter flagellatus</name>
    <dbReference type="NCBI Taxonomy" id="1387277"/>
    <lineage>
        <taxon>Bacteria</taxon>
        <taxon>Pseudomonadati</taxon>
        <taxon>Pseudomonadota</taxon>
        <taxon>Alphaproteobacteria</taxon>
        <taxon>Rhodobacterales</taxon>
        <taxon>Roseobacteraceae</taxon>
        <taxon>Primorskyibacter</taxon>
    </lineage>
</organism>
<dbReference type="GO" id="GO:0004497">
    <property type="term" value="F:monooxygenase activity"/>
    <property type="evidence" value="ECO:0007669"/>
    <property type="project" value="UniProtKB-KW"/>
</dbReference>
<dbReference type="InterPro" id="IPR002938">
    <property type="entry name" value="FAD-bd"/>
</dbReference>
<proteinExistence type="predicted"/>
<dbReference type="InterPro" id="IPR050493">
    <property type="entry name" value="FAD-dep_Monooxygenase_BioMet"/>
</dbReference>
<evidence type="ECO:0000313" key="7">
    <source>
        <dbReference type="EMBL" id="SMC94679.1"/>
    </source>
</evidence>
<keyword evidence="8" id="KW-1185">Reference proteome</keyword>
<reference evidence="7 8" key="1">
    <citation type="submission" date="2017-04" db="EMBL/GenBank/DDBJ databases">
        <authorList>
            <person name="Afonso C.L."/>
            <person name="Miller P.J."/>
            <person name="Scott M.A."/>
            <person name="Spackman E."/>
            <person name="Goraichik I."/>
            <person name="Dimitrov K.M."/>
            <person name="Suarez D.L."/>
            <person name="Swayne D.E."/>
        </authorList>
    </citation>
    <scope>NUCLEOTIDE SEQUENCE [LARGE SCALE GENOMIC DNA]</scope>
    <source>
        <strain evidence="7 8">CGMCC 1.12644</strain>
    </source>
</reference>
<dbReference type="Gene3D" id="3.50.50.60">
    <property type="entry name" value="FAD/NAD(P)-binding domain"/>
    <property type="match status" value="1"/>
</dbReference>
<dbReference type="OrthoDB" id="4230779at2"/>
<dbReference type="EMBL" id="FWYD01000012">
    <property type="protein sequence ID" value="SMC94679.1"/>
    <property type="molecule type" value="Genomic_DNA"/>
</dbReference>
<dbReference type="RefSeq" id="WP_084353634.1">
    <property type="nucleotide sequence ID" value="NZ_FWYD01000012.1"/>
</dbReference>
<protein>
    <submittedName>
        <fullName evidence="7">6-hydroxynicotinate 3-monooxygenase</fullName>
    </submittedName>
</protein>
<evidence type="ECO:0000256" key="1">
    <source>
        <dbReference type="ARBA" id="ARBA00001974"/>
    </source>
</evidence>
<keyword evidence="4" id="KW-0560">Oxidoreductase</keyword>
<dbReference type="InterPro" id="IPR036188">
    <property type="entry name" value="FAD/NAD-bd_sf"/>
</dbReference>
<dbReference type="AlphaFoldDB" id="A0A1W2DAZ3"/>
<keyword evidence="3" id="KW-0274">FAD</keyword>
<evidence type="ECO:0000313" key="8">
    <source>
        <dbReference type="Proteomes" id="UP000192330"/>
    </source>
</evidence>
<evidence type="ECO:0000256" key="2">
    <source>
        <dbReference type="ARBA" id="ARBA00022630"/>
    </source>
</evidence>